<dbReference type="GO" id="GO:0000731">
    <property type="term" value="P:DNA synthesis involved in DNA repair"/>
    <property type="evidence" value="ECO:0007669"/>
    <property type="project" value="TreeGrafter"/>
</dbReference>
<dbReference type="Gene3D" id="3.40.50.300">
    <property type="entry name" value="P-loop containing nucleotide triphosphate hydrolases"/>
    <property type="match status" value="2"/>
</dbReference>
<protein>
    <submittedName>
        <fullName evidence="1">AAA domain protein</fullName>
    </submittedName>
</protein>
<organism evidence="1 2">
    <name type="scientific">Cloacibacterium normanense</name>
    <dbReference type="NCBI Taxonomy" id="237258"/>
    <lineage>
        <taxon>Bacteria</taxon>
        <taxon>Pseudomonadati</taxon>
        <taxon>Bacteroidota</taxon>
        <taxon>Flavobacteriia</taxon>
        <taxon>Flavobacteriales</taxon>
        <taxon>Weeksellaceae</taxon>
    </lineage>
</organism>
<dbReference type="STRING" id="237258.SAMN04489756_1342"/>
<gene>
    <name evidence="1" type="ORF">BHF72_2012</name>
</gene>
<dbReference type="AlphaFoldDB" id="A0A1E5UF41"/>
<dbReference type="KEGG" id="cnr:EB819_03170"/>
<keyword evidence="2" id="KW-1185">Reference proteome</keyword>
<name>A0A1E5UF41_9FLAO</name>
<dbReference type="SUPFAM" id="SSF52540">
    <property type="entry name" value="P-loop containing nucleoside triphosphate hydrolases"/>
    <property type="match status" value="2"/>
</dbReference>
<accession>A0A1E5UF41</accession>
<dbReference type="PATRIC" id="fig|237258.4.peg.2005"/>
<dbReference type="OrthoDB" id="9789562at2"/>
<reference evidence="1 2" key="1">
    <citation type="submission" date="2016-09" db="EMBL/GenBank/DDBJ databases">
        <authorList>
            <person name="Capua I."/>
            <person name="De Benedictis P."/>
            <person name="Joannis T."/>
            <person name="Lombin L.H."/>
            <person name="Cattoli G."/>
        </authorList>
    </citation>
    <scope>NUCLEOTIDE SEQUENCE [LARGE SCALE GENOMIC DNA]</scope>
    <source>
        <strain evidence="1 2">NRS-1</strain>
    </source>
</reference>
<evidence type="ECO:0000313" key="2">
    <source>
        <dbReference type="Proteomes" id="UP000095601"/>
    </source>
</evidence>
<dbReference type="InterPro" id="IPR027417">
    <property type="entry name" value="P-loop_NTPase"/>
</dbReference>
<dbReference type="Proteomes" id="UP000095601">
    <property type="component" value="Unassembled WGS sequence"/>
</dbReference>
<dbReference type="RefSeq" id="WP_069797995.1">
    <property type="nucleotide sequence ID" value="NZ_CP034157.1"/>
</dbReference>
<dbReference type="GO" id="GO:0006302">
    <property type="term" value="P:double-strand break repair"/>
    <property type="evidence" value="ECO:0007669"/>
    <property type="project" value="TreeGrafter"/>
</dbReference>
<dbReference type="PANTHER" id="PTHR32182">
    <property type="entry name" value="DNA REPLICATION AND REPAIR PROTEIN RECF"/>
    <property type="match status" value="1"/>
</dbReference>
<dbReference type="EMBL" id="MKGI01000038">
    <property type="protein sequence ID" value="OEL11523.1"/>
    <property type="molecule type" value="Genomic_DNA"/>
</dbReference>
<sequence>MSSTSINKKEIVDFLWEWTENKGTWAELLVSKIVTTEGELSQTDTKTIFDYFLQSISLLSGLPVITIAKPNYTPTNQEIELISLSDVSGVNRLAKNQTINFSPNLTVVFGENGTGKTGYGRILKTLGFSYDTYNNILSDISKTAVPQSAIINFKANSIAKTFNWNGKNTIQELENISVFNNNCVSISLNDRQLIVTPIGFHLFNLITTELNKLENLVNIEIAKYPTTLNWTNLLNNGTQQQVFISTLSNNSTEERLNQLSSFTNIQEKELQDSESELTNLNKTILQRDIQTITASISELTTIINKIQNIQKSLNQDEWNILSERNIKINELENQANKGIKEIAETHGIEFYQSIEFDNFIKSAEAYIKIIDKGNYPENGNNCVYCLQPLQNPATELLKNYRKLLNDETQENLSNLKQQKLDAINLISQIDTNFTLSQATFGFDNENKIIIQPSELIEFQNTLVKLKQVYISDTVTNETPFNLDYAKYIKFCTDKKTELSASLIQKNDLLSNISTKEIQLKAKIAELKDRKLLSTKINEIRTCILNHKTIATLNSNYNSFNTNSISRKTTEAREELIQQNFNTIFKKELKSFKKGHISIDLNFGTTRGNSKISHRINSHSLLEILSEGEQKAIALSEFLTELQLDNIKAPVIFDDPVNSLDHNIIDDVAKRLIKLSSERQVVVFTHSVLLFNSFLFFSKQPSYSSLQYKFHSSKNNYDETGFISDAEDLNKTTTYISKINTLINNTPKDRQEVDVAEDGYGFLRSAIELCVETEIFQGTIKRYQKNVALTSFMKVNGEKINKHKDKLNEVFERCCGFIKGHSNPEEIHNDPTLTDLKADFEEFKTIRDEFIKS</sequence>
<evidence type="ECO:0000313" key="1">
    <source>
        <dbReference type="EMBL" id="OEL11523.1"/>
    </source>
</evidence>
<comment type="caution">
    <text evidence="1">The sequence shown here is derived from an EMBL/GenBank/DDBJ whole genome shotgun (WGS) entry which is preliminary data.</text>
</comment>
<proteinExistence type="predicted"/>
<dbReference type="PANTHER" id="PTHR32182:SF22">
    <property type="entry name" value="ATP-DEPENDENT ENDONUCLEASE, OLD FAMILY-RELATED"/>
    <property type="match status" value="1"/>
</dbReference>